<reference evidence="6" key="1">
    <citation type="submission" date="2020-05" db="EMBL/GenBank/DDBJ databases">
        <title>Frigoriglobus tundricola gen. nov., sp. nov., a psychrotolerant cellulolytic planctomycete of the family Gemmataceae with two divergent copies of 16S rRNA gene.</title>
        <authorList>
            <person name="Kulichevskaya I.S."/>
            <person name="Ivanova A.A."/>
            <person name="Naumoff D.G."/>
            <person name="Beletsky A.V."/>
            <person name="Rijpstra W.I.C."/>
            <person name="Sinninghe Damste J.S."/>
            <person name="Mardanov A.V."/>
            <person name="Ravin N.V."/>
            <person name="Dedysh S.N."/>
        </authorList>
    </citation>
    <scope>NUCLEOTIDE SEQUENCE [LARGE SCALE GENOMIC DNA]</scope>
    <source>
        <strain evidence="6">PL17</strain>
    </source>
</reference>
<dbReference type="PANTHER" id="PTHR44591">
    <property type="entry name" value="STRESS RESPONSE REGULATOR PROTEIN 1"/>
    <property type="match status" value="1"/>
</dbReference>
<dbReference type="GO" id="GO:0000160">
    <property type="term" value="P:phosphorelay signal transduction system"/>
    <property type="evidence" value="ECO:0007669"/>
    <property type="project" value="InterPro"/>
</dbReference>
<feature type="domain" description="Response regulatory" evidence="4">
    <location>
        <begin position="29"/>
        <end position="145"/>
    </location>
</feature>
<name>A0A6M5YNW1_9BACT</name>
<accession>A0A6M5YNW1</accession>
<evidence type="ECO:0000259" key="4">
    <source>
        <dbReference type="PROSITE" id="PS50110"/>
    </source>
</evidence>
<sequence length="173" mass="18503">MIQTTDRNATIGRPTAPLASGNPVPRPRGVLVIDDNDDIRSLLGAIVRTQGFLVWLASGGFEGETLYRNYGPEIDLVLLDVQMPDRDGPATLAAIRALAPAVPCCFISGHTGEYTEDQLLGFGAAAVLRKPFRLSELIDHLRQLTGPAGACGHTNECRSARAAGSVSEYTEEQ</sequence>
<dbReference type="PROSITE" id="PS50110">
    <property type="entry name" value="RESPONSE_REGULATORY"/>
    <property type="match status" value="1"/>
</dbReference>
<dbReference type="EMBL" id="CP053452">
    <property type="protein sequence ID" value="QJW95184.1"/>
    <property type="molecule type" value="Genomic_DNA"/>
</dbReference>
<evidence type="ECO:0000313" key="6">
    <source>
        <dbReference type="Proteomes" id="UP000503447"/>
    </source>
</evidence>
<evidence type="ECO:0000256" key="3">
    <source>
        <dbReference type="SAM" id="MobiDB-lite"/>
    </source>
</evidence>
<keyword evidence="1 2" id="KW-0597">Phosphoprotein</keyword>
<dbReference type="PANTHER" id="PTHR44591:SF3">
    <property type="entry name" value="RESPONSE REGULATORY DOMAIN-CONTAINING PROTEIN"/>
    <property type="match status" value="1"/>
</dbReference>
<evidence type="ECO:0000256" key="2">
    <source>
        <dbReference type="PROSITE-ProRule" id="PRU00169"/>
    </source>
</evidence>
<dbReference type="InterPro" id="IPR001789">
    <property type="entry name" value="Sig_transdc_resp-reg_receiver"/>
</dbReference>
<dbReference type="AlphaFoldDB" id="A0A6M5YNW1"/>
<dbReference type="Gene3D" id="3.40.50.2300">
    <property type="match status" value="1"/>
</dbReference>
<gene>
    <name evidence="5" type="ORF">FTUN_2723</name>
</gene>
<evidence type="ECO:0000313" key="5">
    <source>
        <dbReference type="EMBL" id="QJW95184.1"/>
    </source>
</evidence>
<dbReference type="KEGG" id="ftj:FTUN_2723"/>
<feature type="modified residue" description="4-aspartylphosphate" evidence="2">
    <location>
        <position position="80"/>
    </location>
</feature>
<dbReference type="InterPro" id="IPR011006">
    <property type="entry name" value="CheY-like_superfamily"/>
</dbReference>
<dbReference type="Pfam" id="PF00072">
    <property type="entry name" value="Response_reg"/>
    <property type="match status" value="1"/>
</dbReference>
<proteinExistence type="predicted"/>
<dbReference type="CDD" id="cd00156">
    <property type="entry name" value="REC"/>
    <property type="match status" value="1"/>
</dbReference>
<organism evidence="5 6">
    <name type="scientific">Frigoriglobus tundricola</name>
    <dbReference type="NCBI Taxonomy" id="2774151"/>
    <lineage>
        <taxon>Bacteria</taxon>
        <taxon>Pseudomonadati</taxon>
        <taxon>Planctomycetota</taxon>
        <taxon>Planctomycetia</taxon>
        <taxon>Gemmatales</taxon>
        <taxon>Gemmataceae</taxon>
        <taxon>Frigoriglobus</taxon>
    </lineage>
</organism>
<protein>
    <recommendedName>
        <fullName evidence="4">Response regulatory domain-containing protein</fullName>
    </recommendedName>
</protein>
<dbReference type="InterPro" id="IPR050595">
    <property type="entry name" value="Bact_response_regulator"/>
</dbReference>
<dbReference type="Proteomes" id="UP000503447">
    <property type="component" value="Chromosome"/>
</dbReference>
<feature type="region of interest" description="Disordered" evidence="3">
    <location>
        <begin position="1"/>
        <end position="23"/>
    </location>
</feature>
<dbReference type="SUPFAM" id="SSF52172">
    <property type="entry name" value="CheY-like"/>
    <property type="match status" value="1"/>
</dbReference>
<evidence type="ECO:0000256" key="1">
    <source>
        <dbReference type="ARBA" id="ARBA00022553"/>
    </source>
</evidence>
<keyword evidence="6" id="KW-1185">Reference proteome</keyword>
<dbReference type="SMART" id="SM00448">
    <property type="entry name" value="REC"/>
    <property type="match status" value="1"/>
</dbReference>